<dbReference type="EMBL" id="JARBHB010000003">
    <property type="protein sequence ID" value="KAJ8890861.1"/>
    <property type="molecule type" value="Genomic_DNA"/>
</dbReference>
<gene>
    <name evidence="1" type="ORF">PR048_010370</name>
</gene>
<evidence type="ECO:0000313" key="2">
    <source>
        <dbReference type="Proteomes" id="UP001159363"/>
    </source>
</evidence>
<proteinExistence type="predicted"/>
<organism evidence="1 2">
    <name type="scientific">Dryococelus australis</name>
    <dbReference type="NCBI Taxonomy" id="614101"/>
    <lineage>
        <taxon>Eukaryota</taxon>
        <taxon>Metazoa</taxon>
        <taxon>Ecdysozoa</taxon>
        <taxon>Arthropoda</taxon>
        <taxon>Hexapoda</taxon>
        <taxon>Insecta</taxon>
        <taxon>Pterygota</taxon>
        <taxon>Neoptera</taxon>
        <taxon>Polyneoptera</taxon>
        <taxon>Phasmatodea</taxon>
        <taxon>Verophasmatodea</taxon>
        <taxon>Anareolatae</taxon>
        <taxon>Phasmatidae</taxon>
        <taxon>Eurycanthinae</taxon>
        <taxon>Dryococelus</taxon>
    </lineage>
</organism>
<comment type="caution">
    <text evidence="1">The sequence shown here is derived from an EMBL/GenBank/DDBJ whole genome shotgun (WGS) entry which is preliminary data.</text>
</comment>
<keyword evidence="2" id="KW-1185">Reference proteome</keyword>
<dbReference type="Proteomes" id="UP001159363">
    <property type="component" value="Chromosome 3"/>
</dbReference>
<reference evidence="1 2" key="1">
    <citation type="submission" date="2023-02" db="EMBL/GenBank/DDBJ databases">
        <title>LHISI_Scaffold_Assembly.</title>
        <authorList>
            <person name="Stuart O.P."/>
            <person name="Cleave R."/>
            <person name="Magrath M.J.L."/>
            <person name="Mikheyev A.S."/>
        </authorList>
    </citation>
    <scope>NUCLEOTIDE SEQUENCE [LARGE SCALE GENOMIC DNA]</scope>
    <source>
        <strain evidence="1">Daus_M_001</strain>
        <tissue evidence="1">Leg muscle</tissue>
    </source>
</reference>
<name>A0ABQ9I2J9_9NEOP</name>
<accession>A0ABQ9I2J9</accession>
<evidence type="ECO:0000313" key="1">
    <source>
        <dbReference type="EMBL" id="KAJ8890861.1"/>
    </source>
</evidence>
<protein>
    <submittedName>
        <fullName evidence="1">Uncharacterized protein</fullName>
    </submittedName>
</protein>
<sequence length="901" mass="100636">MIADKKTKDTFSSASAPRVMAVNIEQRKKALKGINHVINWANERLRRRDGVAVGANTVPRDEEGVVVILDLHWRDDHDAIEINFQPITLNQHANRVRFPVGSFPDFRFWESCWTILLIGGFSRGSPVLPTLAFRRCSNSPRFTPIGSHDLSVKSRRNLTVPFLSATLVNKEVYFDAVTRRDNCRVGQDEILREGETLKLGCLEVPRAVRTASEDVPEQSSRRNCMHLNTNPFTCTRRARSEGSMEQRWNARADETGELRENPPTSGVIQHAAPLGIELGLPRLKASALTVEALRPPHNSRPHSWTNRCVGLDDRVITRPRQIETQQGWSLQRIPCVNATVPPRPPPPGGARTFPCPRPLERSCATQLRPPRTDIIDTCNRTRRLADSRSASKANTLDGCCVATHRPQRSWHAQMTPGGSRSLRLECNATRIDLPGDDGYQRLRADSGADWALRHAGPHEPQSCARGRKAVGSGWLGSRVSRVRGIRVTQHRLSTSSSPPCARRWIEVKSFLRQRAYTCHTRTGRRPNLSRDHGPAYTWRAAKDDSVSYRSETNRVSSLSVATHVLFFYLAFACAVDFVFSLVAHWLNCGKGPEIELLVRIIYKAVFRSIRSVHDKVSTFEIDLTEKSLPLYAYILTGELIVGPAAPKTIRYRLDHFPYIIDHPVVQEAEDREGDWWIGPPIVANPSPGVAGKPPRPSSEKIQVSAYPRPSFLGLARKMALIGGVLMPPERPHWLRTGQRLCHNSKQRLSPRPPSHNCLKAVHDKVATFEINFRKKSLPLPAYISTGALSGMRPGKVAYTYVNSEPGQWPRAHAFHNGLGRIAPANLTICGYHTPNSRTANLTICGYHTPNSRTANVLRKSSAQHGRPCPAYRQLSGDLAPSVVAKKTQHRIATKPDVKILA</sequence>